<dbReference type="Proteomes" id="UP000193411">
    <property type="component" value="Unassembled WGS sequence"/>
</dbReference>
<dbReference type="GO" id="GO:0005739">
    <property type="term" value="C:mitochondrion"/>
    <property type="evidence" value="ECO:0007669"/>
    <property type="project" value="TreeGrafter"/>
</dbReference>
<comment type="caution">
    <text evidence="2">The sequence shown here is derived from an EMBL/GenBank/DDBJ whole genome shotgun (WGS) entry which is preliminary data.</text>
</comment>
<evidence type="ECO:0000313" key="2">
    <source>
        <dbReference type="EMBL" id="ORZ39596.1"/>
    </source>
</evidence>
<accession>A0A1Y2HYB2</accession>
<dbReference type="PANTHER" id="PTHR12126">
    <property type="entry name" value="NADH-UBIQUINONE OXIDOREDUCTASE 39 KDA SUBUNIT-RELATED"/>
    <property type="match status" value="1"/>
</dbReference>
<protein>
    <recommendedName>
        <fullName evidence="1">NAD-dependent epimerase/dehydratase domain-containing protein</fullName>
    </recommendedName>
</protein>
<dbReference type="AlphaFoldDB" id="A0A1Y2HYB2"/>
<organism evidence="2 3">
    <name type="scientific">Catenaria anguillulae PL171</name>
    <dbReference type="NCBI Taxonomy" id="765915"/>
    <lineage>
        <taxon>Eukaryota</taxon>
        <taxon>Fungi</taxon>
        <taxon>Fungi incertae sedis</taxon>
        <taxon>Blastocladiomycota</taxon>
        <taxon>Blastocladiomycetes</taxon>
        <taxon>Blastocladiales</taxon>
        <taxon>Catenariaceae</taxon>
        <taxon>Catenaria</taxon>
    </lineage>
</organism>
<gene>
    <name evidence="2" type="ORF">BCR44DRAFT_1412010</name>
</gene>
<proteinExistence type="predicted"/>
<dbReference type="STRING" id="765915.A0A1Y2HYB2"/>
<evidence type="ECO:0000313" key="3">
    <source>
        <dbReference type="Proteomes" id="UP000193411"/>
    </source>
</evidence>
<dbReference type="PANTHER" id="PTHR12126:SF11">
    <property type="entry name" value="NADH DEHYDROGENASE [UBIQUINONE] 1 ALPHA SUBCOMPLEX SUBUNIT 9, MITOCHONDRIAL"/>
    <property type="match status" value="1"/>
</dbReference>
<keyword evidence="3" id="KW-1185">Reference proteome</keyword>
<dbReference type="Pfam" id="PF01370">
    <property type="entry name" value="Epimerase"/>
    <property type="match status" value="1"/>
</dbReference>
<dbReference type="CDD" id="cd05271">
    <property type="entry name" value="NDUFA9_like_SDR_a"/>
    <property type="match status" value="1"/>
</dbReference>
<feature type="domain" description="NAD-dependent epimerase/dehydratase" evidence="1">
    <location>
        <begin position="42"/>
        <end position="243"/>
    </location>
</feature>
<dbReference type="SUPFAM" id="SSF51735">
    <property type="entry name" value="NAD(P)-binding Rossmann-fold domains"/>
    <property type="match status" value="1"/>
</dbReference>
<dbReference type="InterPro" id="IPR051207">
    <property type="entry name" value="ComplexI_NDUFA9_subunit"/>
</dbReference>
<dbReference type="OrthoDB" id="275457at2759"/>
<dbReference type="InterPro" id="IPR001509">
    <property type="entry name" value="Epimerase_deHydtase"/>
</dbReference>
<name>A0A1Y2HYB2_9FUNG</name>
<reference evidence="2 3" key="1">
    <citation type="submission" date="2016-07" db="EMBL/GenBank/DDBJ databases">
        <title>Pervasive Adenine N6-methylation of Active Genes in Fungi.</title>
        <authorList>
            <consortium name="DOE Joint Genome Institute"/>
            <person name="Mondo S.J."/>
            <person name="Dannebaum R.O."/>
            <person name="Kuo R.C."/>
            <person name="Labutti K."/>
            <person name="Haridas S."/>
            <person name="Kuo A."/>
            <person name="Salamov A."/>
            <person name="Ahrendt S.R."/>
            <person name="Lipzen A."/>
            <person name="Sullivan W."/>
            <person name="Andreopoulos W.B."/>
            <person name="Clum A."/>
            <person name="Lindquist E."/>
            <person name="Daum C."/>
            <person name="Ramamoorthy G.K."/>
            <person name="Gryganskyi A."/>
            <person name="Culley D."/>
            <person name="Magnuson J.K."/>
            <person name="James T.Y."/>
            <person name="O'Malley M.A."/>
            <person name="Stajich J.E."/>
            <person name="Spatafora J.W."/>
            <person name="Visel A."/>
            <person name="Grigoriev I.V."/>
        </authorList>
    </citation>
    <scope>NUCLEOTIDE SEQUENCE [LARGE SCALE GENOMIC DNA]</scope>
    <source>
        <strain evidence="2 3">PL171</strain>
    </source>
</reference>
<sequence length="359" mass="39943">MSTARVFKRSYSDIVRLSNAKKGAVTIKYGPGGRSSSSGLTVTVFGCTGFLGRYVVNRLGQVGSSIITPWRGDEDSKRHLKIMGDLGQITSLKFDIYNQDQLAECVRHSDIVINLIGRDYATKSFTLNNANVDSARNIAHVCREEGVGALVQLSHLSASESSPSEYLRAKWLAEQAVREEYPQATVVRSATMFGHEDRFLHQIGWMANFPALPVPNDGKTVRRPVYVGDVAQAVSNIAVSADAQGKTFELFGFPQGVHVRRIVDLWIELTRKPISKAYVPKFAMSAYSKFVDAVSPYPKIHPDGVTRLHLDEHPVGNLQTFADAGVLKPKILEYEMLEYVRRYRKADVYHLPGRIPTDN</sequence>
<evidence type="ECO:0000259" key="1">
    <source>
        <dbReference type="Pfam" id="PF01370"/>
    </source>
</evidence>
<dbReference type="InterPro" id="IPR036291">
    <property type="entry name" value="NAD(P)-bd_dom_sf"/>
</dbReference>
<dbReference type="GO" id="GO:0044877">
    <property type="term" value="F:protein-containing complex binding"/>
    <property type="evidence" value="ECO:0007669"/>
    <property type="project" value="TreeGrafter"/>
</dbReference>
<dbReference type="Gene3D" id="3.40.50.720">
    <property type="entry name" value="NAD(P)-binding Rossmann-like Domain"/>
    <property type="match status" value="1"/>
</dbReference>
<dbReference type="EMBL" id="MCFL01000005">
    <property type="protein sequence ID" value="ORZ39596.1"/>
    <property type="molecule type" value="Genomic_DNA"/>
</dbReference>